<comment type="caution">
    <text evidence="4">The sequence shown here is derived from an EMBL/GenBank/DDBJ whole genome shotgun (WGS) entry which is preliminary data.</text>
</comment>
<evidence type="ECO:0000256" key="2">
    <source>
        <dbReference type="ARBA" id="ARBA00022898"/>
    </source>
</evidence>
<name>A0A645GWA2_9ZZZZ</name>
<dbReference type="PANTHER" id="PTHR43277:SF4">
    <property type="entry name" value="ARGININE DECARBOXYLASE"/>
    <property type="match status" value="1"/>
</dbReference>
<keyword evidence="4" id="KW-0456">Lyase</keyword>
<keyword evidence="2" id="KW-0663">Pyridoxal phosphate</keyword>
<dbReference type="InterPro" id="IPR052357">
    <property type="entry name" value="Orn_Lys_Arg_decarboxylase-I"/>
</dbReference>
<organism evidence="4">
    <name type="scientific">bioreactor metagenome</name>
    <dbReference type="NCBI Taxonomy" id="1076179"/>
    <lineage>
        <taxon>unclassified sequences</taxon>
        <taxon>metagenomes</taxon>
        <taxon>ecological metagenomes</taxon>
    </lineage>
</organism>
<dbReference type="InterPro" id="IPR036633">
    <property type="entry name" value="Prn/Lys/Arg_de-COase_C_sf"/>
</dbReference>
<comment type="cofactor">
    <cofactor evidence="1">
        <name>pyridoxal 5'-phosphate</name>
        <dbReference type="ChEBI" id="CHEBI:597326"/>
    </cofactor>
</comment>
<evidence type="ECO:0000313" key="4">
    <source>
        <dbReference type="EMBL" id="MPN27933.1"/>
    </source>
</evidence>
<reference evidence="4" key="1">
    <citation type="submission" date="2019-08" db="EMBL/GenBank/DDBJ databases">
        <authorList>
            <person name="Kucharzyk K."/>
            <person name="Murdoch R.W."/>
            <person name="Higgins S."/>
            <person name="Loffler F."/>
        </authorList>
    </citation>
    <scope>NUCLEOTIDE SEQUENCE</scope>
</reference>
<accession>A0A645GWA2</accession>
<sequence length="79" mass="8620">MALTPRQAFFAATEKIKLEASKGRIAGEMVAAYPPGIPCLLPGELITGEVWEYINYLKTIGAPLQGPEEPELEHIKVLV</sequence>
<dbReference type="GO" id="GO:0008792">
    <property type="term" value="F:arginine decarboxylase activity"/>
    <property type="evidence" value="ECO:0007669"/>
    <property type="project" value="UniProtKB-EC"/>
</dbReference>
<dbReference type="Pfam" id="PF03711">
    <property type="entry name" value="OKR_DC_1_C"/>
    <property type="match status" value="1"/>
</dbReference>
<dbReference type="EC" id="4.1.1.19" evidence="4"/>
<dbReference type="SUPFAM" id="SSF55904">
    <property type="entry name" value="Ornithine decarboxylase C-terminal domain"/>
    <property type="match status" value="1"/>
</dbReference>
<feature type="domain" description="Orn/Lys/Arg decarboxylase C-terminal" evidence="3">
    <location>
        <begin position="4"/>
        <end position="60"/>
    </location>
</feature>
<dbReference type="EMBL" id="VSSQ01077990">
    <property type="protein sequence ID" value="MPN27933.1"/>
    <property type="molecule type" value="Genomic_DNA"/>
</dbReference>
<evidence type="ECO:0000256" key="1">
    <source>
        <dbReference type="ARBA" id="ARBA00001933"/>
    </source>
</evidence>
<evidence type="ECO:0000259" key="3">
    <source>
        <dbReference type="Pfam" id="PF03711"/>
    </source>
</evidence>
<dbReference type="Gene3D" id="3.90.100.10">
    <property type="entry name" value="Orn/Lys/Arg decarboxylase, C-terminal domain"/>
    <property type="match status" value="1"/>
</dbReference>
<dbReference type="InterPro" id="IPR008286">
    <property type="entry name" value="Prn/Lys/Arg_de-COase_C"/>
</dbReference>
<gene>
    <name evidence="4" type="primary">speA_58</name>
    <name evidence="4" type="ORF">SDC9_175367</name>
</gene>
<proteinExistence type="predicted"/>
<protein>
    <submittedName>
        <fullName evidence="4">Arginine decarboxylase</fullName>
        <ecNumber evidence="4">4.1.1.19</ecNumber>
    </submittedName>
</protein>
<dbReference type="AlphaFoldDB" id="A0A645GWA2"/>
<dbReference type="PANTHER" id="PTHR43277">
    <property type="entry name" value="ARGININE DECARBOXYLASE"/>
    <property type="match status" value="1"/>
</dbReference>